<proteinExistence type="predicted"/>
<protein>
    <submittedName>
        <fullName evidence="1">Uncharacterized protein</fullName>
    </submittedName>
</protein>
<dbReference type="EMBL" id="FNCN01000064">
    <property type="protein sequence ID" value="SDI53279.1"/>
    <property type="molecule type" value="Genomic_DNA"/>
</dbReference>
<evidence type="ECO:0000313" key="1">
    <source>
        <dbReference type="EMBL" id="SDI53279.1"/>
    </source>
</evidence>
<dbReference type="AlphaFoldDB" id="A0A1G8LC40"/>
<gene>
    <name evidence="1" type="ORF">SAMN05421505_1649</name>
</gene>
<dbReference type="STRING" id="504805.SAMN05421505_1649"/>
<sequence>MPTSDILHPPPPHISIGLYSEHGERDLYARIYRSLMKRGADTDTRIGIAPQSTGFAMVSDLGDFYQEINLPLDRISAIANGNDCDYRPIRTGIRLGKVNISLGYDWSTQNDDHAVSLVMHAGPLGIPDHLQSPRGRKQARRAGREFISLSRSVCDDVDPLYATAGVEVSTPTPHTLKDQTLDTGGFFLSNRLLKRSSTLKNLLAAHFPKENTDTWNTGVFFSSWGQLNATGSSMQITKEGADEIKALLIRSAKF</sequence>
<name>A0A1G8LC40_9ACTN</name>
<dbReference type="Proteomes" id="UP000198923">
    <property type="component" value="Unassembled WGS sequence"/>
</dbReference>
<dbReference type="OrthoDB" id="3819227at2"/>
<keyword evidence="2" id="KW-1185">Reference proteome</keyword>
<reference evidence="1 2" key="1">
    <citation type="submission" date="2016-10" db="EMBL/GenBank/DDBJ databases">
        <authorList>
            <person name="de Groot N.N."/>
        </authorList>
    </citation>
    <scope>NUCLEOTIDE SEQUENCE [LARGE SCALE GENOMIC DNA]</scope>
    <source>
        <strain evidence="1 2">CPCC 201354</strain>
    </source>
</reference>
<evidence type="ECO:0000313" key="2">
    <source>
        <dbReference type="Proteomes" id="UP000198923"/>
    </source>
</evidence>
<accession>A0A1G8LC40</accession>
<dbReference type="RefSeq" id="WP_143020535.1">
    <property type="nucleotide sequence ID" value="NZ_FNCN01000064.1"/>
</dbReference>
<organism evidence="1 2">
    <name type="scientific">Sinosporangium album</name>
    <dbReference type="NCBI Taxonomy" id="504805"/>
    <lineage>
        <taxon>Bacteria</taxon>
        <taxon>Bacillati</taxon>
        <taxon>Actinomycetota</taxon>
        <taxon>Actinomycetes</taxon>
        <taxon>Streptosporangiales</taxon>
        <taxon>Streptosporangiaceae</taxon>
        <taxon>Sinosporangium</taxon>
    </lineage>
</organism>